<dbReference type="Proteomes" id="UP000243205">
    <property type="component" value="Unassembled WGS sequence"/>
</dbReference>
<dbReference type="RefSeq" id="WP_092077979.1">
    <property type="nucleotide sequence ID" value="NZ_CALFZY010000006.1"/>
</dbReference>
<feature type="transmembrane region" description="Helical" evidence="10">
    <location>
        <begin position="39"/>
        <end position="57"/>
    </location>
</feature>
<comment type="similarity">
    <text evidence="2 10">Belongs to the FliR/MopE/SpaR family.</text>
</comment>
<keyword evidence="11" id="KW-0282">Flagellum</keyword>
<organism evidence="11 12">
    <name type="scientific">Desulfuromonas thiophila</name>
    <dbReference type="NCBI Taxonomy" id="57664"/>
    <lineage>
        <taxon>Bacteria</taxon>
        <taxon>Pseudomonadati</taxon>
        <taxon>Thermodesulfobacteriota</taxon>
        <taxon>Desulfuromonadia</taxon>
        <taxon>Desulfuromonadales</taxon>
        <taxon>Desulfuromonadaceae</taxon>
        <taxon>Desulfuromonas</taxon>
    </lineage>
</organism>
<evidence type="ECO:0000313" key="12">
    <source>
        <dbReference type="Proteomes" id="UP000243205"/>
    </source>
</evidence>
<evidence type="ECO:0000256" key="1">
    <source>
        <dbReference type="ARBA" id="ARBA00002578"/>
    </source>
</evidence>
<dbReference type="OrthoDB" id="9797790at2"/>
<keyword evidence="8 10" id="KW-0975">Bacterial flagellum</keyword>
<dbReference type="GO" id="GO:0009425">
    <property type="term" value="C:bacterial-type flagellum basal body"/>
    <property type="evidence" value="ECO:0007669"/>
    <property type="project" value="UniProtKB-SubCell"/>
</dbReference>
<evidence type="ECO:0000256" key="10">
    <source>
        <dbReference type="RuleBase" id="RU362071"/>
    </source>
</evidence>
<evidence type="ECO:0000256" key="5">
    <source>
        <dbReference type="ARBA" id="ARBA00022692"/>
    </source>
</evidence>
<feature type="transmembrane region" description="Helical" evidence="10">
    <location>
        <begin position="181"/>
        <end position="207"/>
    </location>
</feature>
<evidence type="ECO:0000256" key="8">
    <source>
        <dbReference type="ARBA" id="ARBA00023143"/>
    </source>
</evidence>
<feature type="transmembrane region" description="Helical" evidence="10">
    <location>
        <begin position="213"/>
        <end position="239"/>
    </location>
</feature>
<dbReference type="Pfam" id="PF01311">
    <property type="entry name" value="Bac_export_1"/>
    <property type="match status" value="1"/>
</dbReference>
<comment type="subcellular location">
    <subcellularLocation>
        <location evidence="10">Cell membrane</location>
        <topology evidence="10">Multi-pass membrane protein</topology>
    </subcellularLocation>
    <subcellularLocation>
        <location evidence="10">Bacterial flagellum basal body</location>
    </subcellularLocation>
</comment>
<dbReference type="InterPro" id="IPR006303">
    <property type="entry name" value="FliR"/>
</dbReference>
<sequence length="259" mass="28134">MTLASLSIDSLQPLLICFTRIIALLASMPVLGGQVPRQVLLGLAVLLTGLIFPAVQTHLPQNAFAPLFLALLVANETLLGIMLGFAARLIFTAVEFGGTVVGYQMGFAAANVYDPQNQRQVALVSQFQNVFAILVFLALDGHHIFIRALVDSYDLLPPGLFDFSGGAVPYLMELTSHMFVLAIRFSAPVLAVMLLSSLVLGILARVFPQLNVFLLSFPINIALAFIVLGLTMNSVVYLLQREFSALDGQFHQLYQLLGK</sequence>
<dbReference type="EMBL" id="FNAQ01000006">
    <property type="protein sequence ID" value="SDE26966.1"/>
    <property type="molecule type" value="Genomic_DNA"/>
</dbReference>
<feature type="transmembrane region" description="Helical" evidence="10">
    <location>
        <begin position="130"/>
        <end position="150"/>
    </location>
</feature>
<accession>A0A1G7BKK8</accession>
<keyword evidence="11" id="KW-0969">Cilium</keyword>
<evidence type="ECO:0000256" key="3">
    <source>
        <dbReference type="ARBA" id="ARBA00021717"/>
    </source>
</evidence>
<evidence type="ECO:0000313" key="11">
    <source>
        <dbReference type="EMBL" id="SDE26966.1"/>
    </source>
</evidence>
<evidence type="ECO:0000256" key="4">
    <source>
        <dbReference type="ARBA" id="ARBA00022475"/>
    </source>
</evidence>
<name>A0A1G7BKK8_9BACT</name>
<dbReference type="PRINTS" id="PR00953">
    <property type="entry name" value="TYPE3IMRPROT"/>
</dbReference>
<feature type="transmembrane region" description="Helical" evidence="10">
    <location>
        <begin position="12"/>
        <end position="32"/>
    </location>
</feature>
<dbReference type="InterPro" id="IPR002010">
    <property type="entry name" value="T3SS_IM_R"/>
</dbReference>
<dbReference type="PANTHER" id="PTHR30065:SF8">
    <property type="entry name" value="FLAGELLAR BIOSYNTHETIC PROTEIN FLIR"/>
    <property type="match status" value="1"/>
</dbReference>
<keyword evidence="7 10" id="KW-0472">Membrane</keyword>
<evidence type="ECO:0000256" key="9">
    <source>
        <dbReference type="NCBIfam" id="TIGR01400"/>
    </source>
</evidence>
<gene>
    <name evidence="11" type="ORF">SAMN05661003_10663</name>
</gene>
<evidence type="ECO:0000256" key="7">
    <source>
        <dbReference type="ARBA" id="ARBA00023136"/>
    </source>
</evidence>
<reference evidence="12" key="1">
    <citation type="submission" date="2016-10" db="EMBL/GenBank/DDBJ databases">
        <authorList>
            <person name="Varghese N."/>
            <person name="Submissions S."/>
        </authorList>
    </citation>
    <scope>NUCLEOTIDE SEQUENCE [LARGE SCALE GENOMIC DNA]</scope>
    <source>
        <strain evidence="12">DSM 8987</strain>
    </source>
</reference>
<dbReference type="GO" id="GO:0005886">
    <property type="term" value="C:plasma membrane"/>
    <property type="evidence" value="ECO:0007669"/>
    <property type="project" value="UniProtKB-SubCell"/>
</dbReference>
<comment type="function">
    <text evidence="1 10">Role in flagellar biosynthesis.</text>
</comment>
<dbReference type="PANTHER" id="PTHR30065">
    <property type="entry name" value="FLAGELLAR BIOSYNTHETIC PROTEIN FLIR"/>
    <property type="match status" value="1"/>
</dbReference>
<feature type="transmembrane region" description="Helical" evidence="10">
    <location>
        <begin position="89"/>
        <end position="110"/>
    </location>
</feature>
<proteinExistence type="inferred from homology"/>
<dbReference type="GO" id="GO:0006605">
    <property type="term" value="P:protein targeting"/>
    <property type="evidence" value="ECO:0007669"/>
    <property type="project" value="UniProtKB-UniRule"/>
</dbReference>
<keyword evidence="11" id="KW-0966">Cell projection</keyword>
<evidence type="ECO:0000256" key="6">
    <source>
        <dbReference type="ARBA" id="ARBA00022989"/>
    </source>
</evidence>
<keyword evidence="5 10" id="KW-0812">Transmembrane</keyword>
<dbReference type="GO" id="GO:0044780">
    <property type="term" value="P:bacterial-type flagellum assembly"/>
    <property type="evidence" value="ECO:0007669"/>
    <property type="project" value="UniProtKB-UniRule"/>
</dbReference>
<protein>
    <recommendedName>
        <fullName evidence="3 9">Flagellar biosynthetic protein FliR</fullName>
    </recommendedName>
</protein>
<dbReference type="AlphaFoldDB" id="A0A1G7BKK8"/>
<keyword evidence="4 10" id="KW-1003">Cell membrane</keyword>
<keyword evidence="12" id="KW-1185">Reference proteome</keyword>
<evidence type="ECO:0000256" key="2">
    <source>
        <dbReference type="ARBA" id="ARBA00009772"/>
    </source>
</evidence>
<keyword evidence="6 10" id="KW-1133">Transmembrane helix</keyword>
<dbReference type="STRING" id="57664.SAMN05661003_10663"/>
<dbReference type="NCBIfam" id="TIGR01400">
    <property type="entry name" value="fliR"/>
    <property type="match status" value="1"/>
</dbReference>